<comment type="caution">
    <text evidence="1">The sequence shown here is derived from an EMBL/GenBank/DDBJ whole genome shotgun (WGS) entry which is preliminary data.</text>
</comment>
<gene>
    <name evidence="1" type="ORF">MIND_01302700</name>
</gene>
<keyword evidence="2" id="KW-1185">Reference proteome</keyword>
<protein>
    <submittedName>
        <fullName evidence="1">Uncharacterized protein</fullName>
    </submittedName>
</protein>
<evidence type="ECO:0000313" key="2">
    <source>
        <dbReference type="Proteomes" id="UP000636479"/>
    </source>
</evidence>
<dbReference type="EMBL" id="JACAZF010000014">
    <property type="protein sequence ID" value="KAF7290625.1"/>
    <property type="molecule type" value="Genomic_DNA"/>
</dbReference>
<sequence length="359" mass="40947">MSQHASENYEFKLSKKSTTDRRNMFLFSVDPDNYSIFMFGGWNLDQHPGMTIRTFYRWLDLIVAGSAYPDEAYDFVLRVFQVEERYPIHYGLNDRAALGPAIARDAEGVMPPGVYAAFYPGSDKVYWLEATGKPDIVRSLQDILENKYGKLSREQIEALATEYMHISAPIAEQVKQRDNNRCFFTGRTDVLTVQVIVIPANGVTGESVDNVITISSELVDAFRRNALSVDYDENQVHRTVVFADLSPDPEVNAQLISLVQSNTVCTPATAHALAAEFLRHHFMWTLRVHFEGGDIRGDYSETIIDELMMELAEDGDFSDERWKTGEGIDRAIGDEVVRLRKRFNYRWTPPSRVVFPVDY</sequence>
<dbReference type="AlphaFoldDB" id="A0A8H6S1R4"/>
<dbReference type="OrthoDB" id="3263651at2759"/>
<accession>A0A8H6S1R4</accession>
<reference evidence="1" key="1">
    <citation type="submission" date="2020-05" db="EMBL/GenBank/DDBJ databases">
        <title>Mycena genomes resolve the evolution of fungal bioluminescence.</title>
        <authorList>
            <person name="Tsai I.J."/>
        </authorList>
    </citation>
    <scope>NUCLEOTIDE SEQUENCE</scope>
    <source>
        <strain evidence="1">171206Taipei</strain>
    </source>
</reference>
<evidence type="ECO:0000313" key="1">
    <source>
        <dbReference type="EMBL" id="KAF7290625.1"/>
    </source>
</evidence>
<name>A0A8H6S1R4_9AGAR</name>
<dbReference type="GeneID" id="59352003"/>
<dbReference type="RefSeq" id="XP_037213985.1">
    <property type="nucleotide sequence ID" value="XM_037369487.1"/>
</dbReference>
<dbReference type="Proteomes" id="UP000636479">
    <property type="component" value="Unassembled WGS sequence"/>
</dbReference>
<proteinExistence type="predicted"/>
<organism evidence="1 2">
    <name type="scientific">Mycena indigotica</name>
    <dbReference type="NCBI Taxonomy" id="2126181"/>
    <lineage>
        <taxon>Eukaryota</taxon>
        <taxon>Fungi</taxon>
        <taxon>Dikarya</taxon>
        <taxon>Basidiomycota</taxon>
        <taxon>Agaricomycotina</taxon>
        <taxon>Agaricomycetes</taxon>
        <taxon>Agaricomycetidae</taxon>
        <taxon>Agaricales</taxon>
        <taxon>Marasmiineae</taxon>
        <taxon>Mycenaceae</taxon>
        <taxon>Mycena</taxon>
    </lineage>
</organism>